<keyword evidence="1" id="KW-0812">Transmembrane</keyword>
<organism evidence="2 3">
    <name type="scientific">Xanthoceras sorbifolium</name>
    <dbReference type="NCBI Taxonomy" id="99658"/>
    <lineage>
        <taxon>Eukaryota</taxon>
        <taxon>Viridiplantae</taxon>
        <taxon>Streptophyta</taxon>
        <taxon>Embryophyta</taxon>
        <taxon>Tracheophyta</taxon>
        <taxon>Spermatophyta</taxon>
        <taxon>Magnoliopsida</taxon>
        <taxon>eudicotyledons</taxon>
        <taxon>Gunneridae</taxon>
        <taxon>Pentapetalae</taxon>
        <taxon>rosids</taxon>
        <taxon>malvids</taxon>
        <taxon>Sapindales</taxon>
        <taxon>Sapindaceae</taxon>
        <taxon>Xanthoceroideae</taxon>
        <taxon>Xanthoceras</taxon>
    </lineage>
</organism>
<evidence type="ECO:0000313" key="3">
    <source>
        <dbReference type="Proteomes" id="UP000827721"/>
    </source>
</evidence>
<gene>
    <name evidence="2" type="ORF">JRO89_XS09G0089700</name>
</gene>
<reference evidence="2 3" key="1">
    <citation type="submission" date="2021-02" db="EMBL/GenBank/DDBJ databases">
        <title>Plant Genome Project.</title>
        <authorList>
            <person name="Zhang R.-G."/>
        </authorList>
    </citation>
    <scope>NUCLEOTIDE SEQUENCE [LARGE SCALE GENOMIC DNA]</scope>
    <source>
        <tissue evidence="2">Leaves</tissue>
    </source>
</reference>
<keyword evidence="3" id="KW-1185">Reference proteome</keyword>
<protein>
    <submittedName>
        <fullName evidence="2">Uncharacterized protein</fullName>
    </submittedName>
</protein>
<evidence type="ECO:0000313" key="2">
    <source>
        <dbReference type="EMBL" id="KAH7564953.1"/>
    </source>
</evidence>
<name>A0ABQ8HL10_9ROSI</name>
<dbReference type="Proteomes" id="UP000827721">
    <property type="component" value="Unassembled WGS sequence"/>
</dbReference>
<evidence type="ECO:0000256" key="1">
    <source>
        <dbReference type="SAM" id="Phobius"/>
    </source>
</evidence>
<keyword evidence="1" id="KW-0472">Membrane</keyword>
<accession>A0ABQ8HL10</accession>
<proteinExistence type="predicted"/>
<keyword evidence="1" id="KW-1133">Transmembrane helix</keyword>
<feature type="transmembrane region" description="Helical" evidence="1">
    <location>
        <begin position="6"/>
        <end position="24"/>
    </location>
</feature>
<sequence>MLGALINALGAIALGAPIGIQYIYIKDNQLVPSNVAFYFTCNLSYVFNVGYPFLILLEYLLVYLQFVPAASVFGSSWADWQRIFAHTK</sequence>
<dbReference type="EMBL" id="JAFEMO010000009">
    <property type="protein sequence ID" value="KAH7564953.1"/>
    <property type="molecule type" value="Genomic_DNA"/>
</dbReference>
<feature type="transmembrane region" description="Helical" evidence="1">
    <location>
        <begin position="36"/>
        <end position="54"/>
    </location>
</feature>
<comment type="caution">
    <text evidence="2">The sequence shown here is derived from an EMBL/GenBank/DDBJ whole genome shotgun (WGS) entry which is preliminary data.</text>
</comment>